<accession>G3I0Q3</accession>
<name>G3I0Q3_CRIGR</name>
<proteinExistence type="predicted"/>
<reference evidence="2" key="1">
    <citation type="journal article" date="2011" name="Nat. Biotechnol.">
        <title>The genomic sequence of the Chinese hamster ovary (CHO)-K1 cell line.</title>
        <authorList>
            <person name="Xu X."/>
            <person name="Nagarajan H."/>
            <person name="Lewis N.E."/>
            <person name="Pan S."/>
            <person name="Cai Z."/>
            <person name="Liu X."/>
            <person name="Chen W."/>
            <person name="Xie M."/>
            <person name="Wang W."/>
            <person name="Hammond S."/>
            <person name="Andersen M.R."/>
            <person name="Neff N."/>
            <person name="Passarelli B."/>
            <person name="Koh W."/>
            <person name="Fan H.C."/>
            <person name="Wang J."/>
            <person name="Gui Y."/>
            <person name="Lee K.H."/>
            <person name="Betenbaugh M.J."/>
            <person name="Quake S.R."/>
            <person name="Famili I."/>
            <person name="Palsson B.O."/>
            <person name="Wang J."/>
        </authorList>
    </citation>
    <scope>NUCLEOTIDE SEQUENCE [LARGE SCALE GENOMIC DNA]</scope>
    <source>
        <strain evidence="2">CHO K1 cell line</strain>
    </source>
</reference>
<evidence type="ECO:0000313" key="2">
    <source>
        <dbReference type="Proteomes" id="UP000001075"/>
    </source>
</evidence>
<sequence length="75" mass="8728">MQVAHLTFKVPYTMCVHRDFKRAVYSHNGLLLSYTNCHLFERTVDCWLSNMPMDSVQTGSTNILNWIRLGVEVTH</sequence>
<dbReference type="InParanoid" id="G3I0Q3"/>
<evidence type="ECO:0000313" key="1">
    <source>
        <dbReference type="EMBL" id="EGW01181.1"/>
    </source>
</evidence>
<gene>
    <name evidence="1" type="ORF">I79_016942</name>
</gene>
<dbReference type="Proteomes" id="UP000001075">
    <property type="component" value="Unassembled WGS sequence"/>
</dbReference>
<dbReference type="AlphaFoldDB" id="G3I0Q3"/>
<protein>
    <submittedName>
        <fullName evidence="1">Uncharacterized protein</fullName>
    </submittedName>
</protein>
<dbReference type="EMBL" id="JH001026">
    <property type="protein sequence ID" value="EGW01181.1"/>
    <property type="molecule type" value="Genomic_DNA"/>
</dbReference>
<organism evidence="1 2">
    <name type="scientific">Cricetulus griseus</name>
    <name type="common">Chinese hamster</name>
    <name type="synonym">Cricetulus barabensis griseus</name>
    <dbReference type="NCBI Taxonomy" id="10029"/>
    <lineage>
        <taxon>Eukaryota</taxon>
        <taxon>Metazoa</taxon>
        <taxon>Chordata</taxon>
        <taxon>Craniata</taxon>
        <taxon>Vertebrata</taxon>
        <taxon>Euteleostomi</taxon>
        <taxon>Mammalia</taxon>
        <taxon>Eutheria</taxon>
        <taxon>Euarchontoglires</taxon>
        <taxon>Glires</taxon>
        <taxon>Rodentia</taxon>
        <taxon>Myomorpha</taxon>
        <taxon>Muroidea</taxon>
        <taxon>Cricetidae</taxon>
        <taxon>Cricetinae</taxon>
        <taxon>Cricetulus</taxon>
    </lineage>
</organism>